<organism evidence="2 3">
    <name type="scientific">Coemansia guatemalensis</name>
    <dbReference type="NCBI Taxonomy" id="2761395"/>
    <lineage>
        <taxon>Eukaryota</taxon>
        <taxon>Fungi</taxon>
        <taxon>Fungi incertae sedis</taxon>
        <taxon>Zoopagomycota</taxon>
        <taxon>Kickxellomycotina</taxon>
        <taxon>Kickxellomycetes</taxon>
        <taxon>Kickxellales</taxon>
        <taxon>Kickxellaceae</taxon>
        <taxon>Coemansia</taxon>
    </lineage>
</organism>
<dbReference type="AlphaFoldDB" id="A0A9W8HS91"/>
<keyword evidence="3" id="KW-1185">Reference proteome</keyword>
<keyword evidence="1" id="KW-0812">Transmembrane</keyword>
<keyword evidence="1" id="KW-1133">Transmembrane helix</keyword>
<sequence length="225" mass="24493">MELRAAAVRSRVWLACALSVPLLVAVIAFMCIVLSFYTPSLPLRSLGGLSNVSAGYRPWKEPARYEASVYASLEENVPLNATRFFKKAQLLWHVGPQDAAIKYPNLRKEVSVDIPRELRSGDTDGPVLFAHVFVQEAGQFTHHPNVADPQLAHAVAALALWRSPPQSSDNVDALLAGRLVADPEHLIAATSVSWAMLLDRIAVDPVTKSQASLDGGNYNALSDRD</sequence>
<protein>
    <submittedName>
        <fullName evidence="2">Uncharacterized protein</fullName>
    </submittedName>
</protein>
<dbReference type="Proteomes" id="UP001140094">
    <property type="component" value="Unassembled WGS sequence"/>
</dbReference>
<feature type="non-terminal residue" evidence="2">
    <location>
        <position position="225"/>
    </location>
</feature>
<evidence type="ECO:0000313" key="2">
    <source>
        <dbReference type="EMBL" id="KAJ2789367.1"/>
    </source>
</evidence>
<evidence type="ECO:0000313" key="3">
    <source>
        <dbReference type="Proteomes" id="UP001140094"/>
    </source>
</evidence>
<keyword evidence="1" id="KW-0472">Membrane</keyword>
<comment type="caution">
    <text evidence="2">The sequence shown here is derived from an EMBL/GenBank/DDBJ whole genome shotgun (WGS) entry which is preliminary data.</text>
</comment>
<evidence type="ECO:0000256" key="1">
    <source>
        <dbReference type="SAM" id="Phobius"/>
    </source>
</evidence>
<proteinExistence type="predicted"/>
<reference evidence="2" key="1">
    <citation type="submission" date="2022-07" db="EMBL/GenBank/DDBJ databases">
        <title>Phylogenomic reconstructions and comparative analyses of Kickxellomycotina fungi.</title>
        <authorList>
            <person name="Reynolds N.K."/>
            <person name="Stajich J.E."/>
            <person name="Barry K."/>
            <person name="Grigoriev I.V."/>
            <person name="Crous P."/>
            <person name="Smith M.E."/>
        </authorList>
    </citation>
    <scope>NUCLEOTIDE SEQUENCE</scope>
    <source>
        <strain evidence="2">NRRL 1565</strain>
    </source>
</reference>
<accession>A0A9W8HS91</accession>
<feature type="transmembrane region" description="Helical" evidence="1">
    <location>
        <begin position="12"/>
        <end position="37"/>
    </location>
</feature>
<gene>
    <name evidence="2" type="ORF">H4R20_007195</name>
</gene>
<dbReference type="EMBL" id="JANBUO010003821">
    <property type="protein sequence ID" value="KAJ2789367.1"/>
    <property type="molecule type" value="Genomic_DNA"/>
</dbReference>
<name>A0A9W8HS91_9FUNG</name>
<dbReference type="OrthoDB" id="378564at2759"/>